<dbReference type="SUPFAM" id="SSF90123">
    <property type="entry name" value="ABC transporter transmembrane region"/>
    <property type="match status" value="1"/>
</dbReference>
<sequence>MGRLKDIIMRAKRSVERANPYWKIVNFSLGQYAGRRLQIICLIGTSFLLTCSELSIPVFVGRLVDTLSKGASHFQDTYSLLAMIVILGIISVFLRDIIFRVIIYFNSGIMRLLTVNIFSHIQRLSTEWHIHNLAGATLRKLSRGVQAMDLFNYLIFIELIPSAFILIGATLMIGWHWPMVGVIVGTSLLVFVCITLSLIQKYIYPAAKVANDADAVLNGTIADAISCNMLVKSFASESKEEARVRSEAAAWRSHLMCFWHRSATAGSIQYVMLVALNGVLIGTGLWLWQRGYASPGDVTYIITTYAIINGYLRGMEHNIRSLQRSVNEMEDLVTFNKVPVEAGRDETVTTKSINGGSIVFKNIDFRYPGQDKLLYKNFNLSIAAGERIGVVGHSGGGKTTFVKLLQRLYEIERGIISIDGINIKDVNIECLRNHISIVSQEPLLFHRTLLENISYGNENVFLADIHDAAKRARIHDFIMSLPDGYDTVVGERGLRLSGGEKQRVAIARIMLRQTPIIVLDEATSNLDSISEAEIQNEIETSWSNRTLIVIAHRLSSVRDLDRILVFADGQVVEEGDHETLLLKKDGNYRALMEKQNRYCQAT</sequence>
<reference evidence="10 11" key="1">
    <citation type="submission" date="2019-02" db="EMBL/GenBank/DDBJ databases">
        <title>Investigation of anaerobic lignin degradation for improved lignocellulosic biofuels.</title>
        <authorList>
            <person name="Deangelis K."/>
        </authorList>
    </citation>
    <scope>NUCLEOTIDE SEQUENCE [LARGE SCALE GENOMIC DNA]</scope>
    <source>
        <strain evidence="10 11">159R</strain>
    </source>
</reference>
<organism evidence="10 11">
    <name type="scientific">Sodalis ligni</name>
    <dbReference type="NCBI Taxonomy" id="2697027"/>
    <lineage>
        <taxon>Bacteria</taxon>
        <taxon>Pseudomonadati</taxon>
        <taxon>Pseudomonadota</taxon>
        <taxon>Gammaproteobacteria</taxon>
        <taxon>Enterobacterales</taxon>
        <taxon>Bruguierivoracaceae</taxon>
        <taxon>Sodalis</taxon>
    </lineage>
</organism>
<dbReference type="SMART" id="SM00382">
    <property type="entry name" value="AAA"/>
    <property type="match status" value="1"/>
</dbReference>
<dbReference type="PANTHER" id="PTHR43394:SF1">
    <property type="entry name" value="ATP-BINDING CASSETTE SUB-FAMILY B MEMBER 10, MITOCHONDRIAL"/>
    <property type="match status" value="1"/>
</dbReference>
<dbReference type="GO" id="GO:0005886">
    <property type="term" value="C:plasma membrane"/>
    <property type="evidence" value="ECO:0007669"/>
    <property type="project" value="UniProtKB-SubCell"/>
</dbReference>
<keyword evidence="11" id="KW-1185">Reference proteome</keyword>
<gene>
    <name evidence="10" type="ORF">EZJ58_2079</name>
</gene>
<evidence type="ECO:0000256" key="7">
    <source>
        <dbReference type="SAM" id="Phobius"/>
    </source>
</evidence>
<evidence type="ECO:0000313" key="11">
    <source>
        <dbReference type="Proteomes" id="UP000294555"/>
    </source>
</evidence>
<feature type="transmembrane region" description="Helical" evidence="7">
    <location>
        <begin position="179"/>
        <end position="199"/>
    </location>
</feature>
<evidence type="ECO:0000256" key="1">
    <source>
        <dbReference type="ARBA" id="ARBA00004651"/>
    </source>
</evidence>
<dbReference type="InterPro" id="IPR003593">
    <property type="entry name" value="AAA+_ATPase"/>
</dbReference>
<dbReference type="SUPFAM" id="SSF52540">
    <property type="entry name" value="P-loop containing nucleoside triphosphate hydrolases"/>
    <property type="match status" value="1"/>
</dbReference>
<feature type="transmembrane region" description="Helical" evidence="7">
    <location>
        <begin position="39"/>
        <end position="60"/>
    </location>
</feature>
<dbReference type="Gene3D" id="1.20.1560.10">
    <property type="entry name" value="ABC transporter type 1, transmembrane domain"/>
    <property type="match status" value="1"/>
</dbReference>
<name>A0A4R1NGY7_9GAMM</name>
<evidence type="ECO:0000256" key="4">
    <source>
        <dbReference type="ARBA" id="ARBA00022840"/>
    </source>
</evidence>
<dbReference type="OrthoDB" id="6828292at2"/>
<evidence type="ECO:0000259" key="8">
    <source>
        <dbReference type="PROSITE" id="PS50893"/>
    </source>
</evidence>
<evidence type="ECO:0000256" key="6">
    <source>
        <dbReference type="ARBA" id="ARBA00023136"/>
    </source>
</evidence>
<feature type="transmembrane region" description="Helical" evidence="7">
    <location>
        <begin position="150"/>
        <end position="173"/>
    </location>
</feature>
<dbReference type="Proteomes" id="UP000294555">
    <property type="component" value="Unassembled WGS sequence"/>
</dbReference>
<dbReference type="PROSITE" id="PS00211">
    <property type="entry name" value="ABC_TRANSPORTER_1"/>
    <property type="match status" value="1"/>
</dbReference>
<dbReference type="EMBL" id="SJOI01000001">
    <property type="protein sequence ID" value="TCL03986.1"/>
    <property type="molecule type" value="Genomic_DNA"/>
</dbReference>
<keyword evidence="6 7" id="KW-0472">Membrane</keyword>
<evidence type="ECO:0000259" key="9">
    <source>
        <dbReference type="PROSITE" id="PS50929"/>
    </source>
</evidence>
<feature type="domain" description="ABC transmembrane type-1" evidence="9">
    <location>
        <begin position="42"/>
        <end position="324"/>
    </location>
</feature>
<evidence type="ECO:0000256" key="5">
    <source>
        <dbReference type="ARBA" id="ARBA00022989"/>
    </source>
</evidence>
<dbReference type="InterPro" id="IPR027417">
    <property type="entry name" value="P-loop_NTPase"/>
</dbReference>
<keyword evidence="2 7" id="KW-0812">Transmembrane</keyword>
<dbReference type="GO" id="GO:0005524">
    <property type="term" value="F:ATP binding"/>
    <property type="evidence" value="ECO:0007669"/>
    <property type="project" value="UniProtKB-KW"/>
</dbReference>
<dbReference type="FunFam" id="3.40.50.300:FF:000218">
    <property type="entry name" value="Multidrug ABC transporter ATP-binding protein"/>
    <property type="match status" value="1"/>
</dbReference>
<proteinExistence type="predicted"/>
<dbReference type="Pfam" id="PF00664">
    <property type="entry name" value="ABC_membrane"/>
    <property type="match status" value="1"/>
</dbReference>
<dbReference type="GO" id="GO:0016887">
    <property type="term" value="F:ATP hydrolysis activity"/>
    <property type="evidence" value="ECO:0007669"/>
    <property type="project" value="InterPro"/>
</dbReference>
<keyword evidence="5 7" id="KW-1133">Transmembrane helix</keyword>
<comment type="subcellular location">
    <subcellularLocation>
        <location evidence="1">Cell membrane</location>
        <topology evidence="1">Multi-pass membrane protein</topology>
    </subcellularLocation>
</comment>
<dbReference type="PANTHER" id="PTHR43394">
    <property type="entry name" value="ATP-DEPENDENT PERMEASE MDL1, MITOCHONDRIAL"/>
    <property type="match status" value="1"/>
</dbReference>
<dbReference type="InterPro" id="IPR017871">
    <property type="entry name" value="ABC_transporter-like_CS"/>
</dbReference>
<dbReference type="RefSeq" id="WP_132922804.1">
    <property type="nucleotide sequence ID" value="NZ_SJOI01000001.1"/>
</dbReference>
<dbReference type="InterPro" id="IPR003439">
    <property type="entry name" value="ABC_transporter-like_ATP-bd"/>
</dbReference>
<keyword evidence="3" id="KW-0547">Nucleotide-binding</keyword>
<dbReference type="GO" id="GO:0015421">
    <property type="term" value="F:ABC-type oligopeptide transporter activity"/>
    <property type="evidence" value="ECO:0007669"/>
    <property type="project" value="TreeGrafter"/>
</dbReference>
<evidence type="ECO:0000256" key="3">
    <source>
        <dbReference type="ARBA" id="ARBA00022741"/>
    </source>
</evidence>
<feature type="domain" description="ABC transporter" evidence="8">
    <location>
        <begin position="358"/>
        <end position="593"/>
    </location>
</feature>
<evidence type="ECO:0000256" key="2">
    <source>
        <dbReference type="ARBA" id="ARBA00022692"/>
    </source>
</evidence>
<evidence type="ECO:0000313" key="10">
    <source>
        <dbReference type="EMBL" id="TCL03986.1"/>
    </source>
</evidence>
<protein>
    <submittedName>
        <fullName evidence="10">ATP-binding cassette subfamily B protein</fullName>
    </submittedName>
</protein>
<feature type="transmembrane region" description="Helical" evidence="7">
    <location>
        <begin position="270"/>
        <end position="288"/>
    </location>
</feature>
<dbReference type="InterPro" id="IPR036640">
    <property type="entry name" value="ABC1_TM_sf"/>
</dbReference>
<comment type="caution">
    <text evidence="10">The sequence shown here is derived from an EMBL/GenBank/DDBJ whole genome shotgun (WGS) entry which is preliminary data.</text>
</comment>
<dbReference type="Pfam" id="PF00005">
    <property type="entry name" value="ABC_tran"/>
    <property type="match status" value="1"/>
</dbReference>
<accession>A0A4R1NGY7</accession>
<dbReference type="InterPro" id="IPR039421">
    <property type="entry name" value="Type_1_exporter"/>
</dbReference>
<dbReference type="PROSITE" id="PS50893">
    <property type="entry name" value="ABC_TRANSPORTER_2"/>
    <property type="match status" value="1"/>
</dbReference>
<dbReference type="AlphaFoldDB" id="A0A4R1NGY7"/>
<feature type="transmembrane region" description="Helical" evidence="7">
    <location>
        <begin position="80"/>
        <end position="103"/>
    </location>
</feature>
<keyword evidence="4 10" id="KW-0067">ATP-binding</keyword>
<dbReference type="Gene3D" id="3.40.50.300">
    <property type="entry name" value="P-loop containing nucleotide triphosphate hydrolases"/>
    <property type="match status" value="1"/>
</dbReference>
<dbReference type="PROSITE" id="PS50929">
    <property type="entry name" value="ABC_TM1F"/>
    <property type="match status" value="1"/>
</dbReference>
<dbReference type="InterPro" id="IPR011527">
    <property type="entry name" value="ABC1_TM_dom"/>
</dbReference>